<sequence>MEELSMAAASHQQAGADTAALDLAVAVSAYNEAAHLRDCLRALAVAGRGLRMDVTVVVNGSTDRSAEVATAAMRETGLRGRVCQIAYADKSNAFNQYVYRLRVAAPVHVFVDAYATVAPDALSLLLQALRNAPLAHAAAAVPSSGRSARHLRDQMLEVPSIHGSLFAMRDAFLDRIAGQNVRLPLNFYRGDGLISSLVLHDLDAQSGDWQHQWMVVEPRATWTAPTLRLWRWRDARRQLRRLVQQARGRLQWHPVKGAIYQGGFAAMPPQADQATLDWLQAIPASHNPRWWRDPFATLAVRRMRALPPAPPEQDLLPRVVARFTQ</sequence>
<organism evidence="2 3">
    <name type="scientific">Roseomonas haemaphysalidis</name>
    <dbReference type="NCBI Taxonomy" id="2768162"/>
    <lineage>
        <taxon>Bacteria</taxon>
        <taxon>Pseudomonadati</taxon>
        <taxon>Pseudomonadota</taxon>
        <taxon>Alphaproteobacteria</taxon>
        <taxon>Acetobacterales</taxon>
        <taxon>Roseomonadaceae</taxon>
        <taxon>Roseomonas</taxon>
    </lineage>
</organism>
<dbReference type="InterPro" id="IPR001173">
    <property type="entry name" value="Glyco_trans_2-like"/>
</dbReference>
<comment type="caution">
    <text evidence="2">The sequence shown here is derived from an EMBL/GenBank/DDBJ whole genome shotgun (WGS) entry which is preliminary data.</text>
</comment>
<evidence type="ECO:0000313" key="3">
    <source>
        <dbReference type="Proteomes" id="UP001518989"/>
    </source>
</evidence>
<reference evidence="2 3" key="1">
    <citation type="submission" date="2020-09" db="EMBL/GenBank/DDBJ databases">
        <title>Roseomonas.</title>
        <authorList>
            <person name="Zhu W."/>
        </authorList>
    </citation>
    <scope>NUCLEOTIDE SEQUENCE [LARGE SCALE GENOMIC DNA]</scope>
    <source>
        <strain evidence="2 3">573</strain>
    </source>
</reference>
<dbReference type="RefSeq" id="WP_207443790.1">
    <property type="nucleotide sequence ID" value="NZ_CP061177.1"/>
</dbReference>
<dbReference type="Gene3D" id="3.90.550.10">
    <property type="entry name" value="Spore Coat Polysaccharide Biosynthesis Protein SpsA, Chain A"/>
    <property type="match status" value="1"/>
</dbReference>
<accession>A0ABS3KNT0</accession>
<dbReference type="Proteomes" id="UP001518989">
    <property type="component" value="Unassembled WGS sequence"/>
</dbReference>
<evidence type="ECO:0000259" key="1">
    <source>
        <dbReference type="Pfam" id="PF00535"/>
    </source>
</evidence>
<evidence type="ECO:0000313" key="2">
    <source>
        <dbReference type="EMBL" id="MBO1079084.1"/>
    </source>
</evidence>
<dbReference type="Pfam" id="PF00535">
    <property type="entry name" value="Glycos_transf_2"/>
    <property type="match status" value="1"/>
</dbReference>
<keyword evidence="3" id="KW-1185">Reference proteome</keyword>
<gene>
    <name evidence="2" type="ORF">IAI61_08580</name>
</gene>
<protein>
    <submittedName>
        <fullName evidence="2">Glycosyltransferase</fullName>
    </submittedName>
</protein>
<feature type="domain" description="Glycosyltransferase 2-like" evidence="1">
    <location>
        <begin position="25"/>
        <end position="154"/>
    </location>
</feature>
<dbReference type="InterPro" id="IPR029044">
    <property type="entry name" value="Nucleotide-diphossugar_trans"/>
</dbReference>
<name>A0ABS3KNT0_9PROT</name>
<dbReference type="SUPFAM" id="SSF53448">
    <property type="entry name" value="Nucleotide-diphospho-sugar transferases"/>
    <property type="match status" value="1"/>
</dbReference>
<proteinExistence type="predicted"/>
<dbReference type="EMBL" id="JACTNG010000003">
    <property type="protein sequence ID" value="MBO1079084.1"/>
    <property type="molecule type" value="Genomic_DNA"/>
</dbReference>